<dbReference type="RefSeq" id="WP_211313545.1">
    <property type="nucleotide sequence ID" value="NZ_BAAABL010000058.1"/>
</dbReference>
<protein>
    <submittedName>
        <fullName evidence="2">Uncharacterized protein</fullName>
    </submittedName>
</protein>
<keyword evidence="1" id="KW-0812">Transmembrane</keyword>
<name>A0AAV3S9P3_9EURY</name>
<sequence>MEQRIVGLVFVAILLMAGVGVVESGFQTAVSESQPGSTVEEQWTVAIGEPVALSESNRDVVYAAASSINVSASNESIAQPGNWSWNRHNGTIVALEGGTLSDGQTANISYGFARASSEQSLARETLLFLPGTLGENIVLILSVALLLAAIMVMARQGGGL</sequence>
<dbReference type="Proteomes" id="UP001500837">
    <property type="component" value="Unassembled WGS sequence"/>
</dbReference>
<organism evidence="2 3">
    <name type="scientific">Halarchaeum salinum</name>
    <dbReference type="NCBI Taxonomy" id="489912"/>
    <lineage>
        <taxon>Archaea</taxon>
        <taxon>Methanobacteriati</taxon>
        <taxon>Methanobacteriota</taxon>
        <taxon>Stenosarchaea group</taxon>
        <taxon>Halobacteria</taxon>
        <taxon>Halobacteriales</taxon>
        <taxon>Halobacteriaceae</taxon>
    </lineage>
</organism>
<keyword evidence="3" id="KW-1185">Reference proteome</keyword>
<keyword evidence="1" id="KW-0472">Membrane</keyword>
<accession>A0AAV3S9P3</accession>
<comment type="caution">
    <text evidence="2">The sequence shown here is derived from an EMBL/GenBank/DDBJ whole genome shotgun (WGS) entry which is preliminary data.</text>
</comment>
<keyword evidence="1" id="KW-1133">Transmembrane helix</keyword>
<evidence type="ECO:0000313" key="3">
    <source>
        <dbReference type="Proteomes" id="UP001500837"/>
    </source>
</evidence>
<dbReference type="EMBL" id="BAAABL010000058">
    <property type="protein sequence ID" value="GAA0305747.1"/>
    <property type="molecule type" value="Genomic_DNA"/>
</dbReference>
<evidence type="ECO:0000256" key="1">
    <source>
        <dbReference type="SAM" id="Phobius"/>
    </source>
</evidence>
<gene>
    <name evidence="2" type="ORF">GCM10009066_19520</name>
</gene>
<evidence type="ECO:0000313" key="2">
    <source>
        <dbReference type="EMBL" id="GAA0305747.1"/>
    </source>
</evidence>
<feature type="transmembrane region" description="Helical" evidence="1">
    <location>
        <begin position="137"/>
        <end position="154"/>
    </location>
</feature>
<dbReference type="AlphaFoldDB" id="A0AAV3S9P3"/>
<proteinExistence type="predicted"/>
<reference evidence="2 3" key="1">
    <citation type="journal article" date="2019" name="Int. J. Syst. Evol. Microbiol.">
        <title>The Global Catalogue of Microorganisms (GCM) 10K type strain sequencing project: providing services to taxonomists for standard genome sequencing and annotation.</title>
        <authorList>
            <consortium name="The Broad Institute Genomics Platform"/>
            <consortium name="The Broad Institute Genome Sequencing Center for Infectious Disease"/>
            <person name="Wu L."/>
            <person name="Ma J."/>
        </authorList>
    </citation>
    <scope>NUCLEOTIDE SEQUENCE [LARGE SCALE GENOMIC DNA]</scope>
    <source>
        <strain evidence="2 3">JCM 16330</strain>
    </source>
</reference>